<dbReference type="GO" id="GO:0044209">
    <property type="term" value="P:AMP salvage"/>
    <property type="evidence" value="ECO:0007669"/>
    <property type="project" value="UniProtKB-UniRule"/>
</dbReference>
<keyword evidence="9 12" id="KW-0328">Glycosyltransferase</keyword>
<protein>
    <recommendedName>
        <fullName evidence="7 12">Adenine phosphoribosyltransferase</fullName>
        <shortName evidence="12">APRT</shortName>
        <ecNumber evidence="7 12">2.4.2.7</ecNumber>
    </recommendedName>
</protein>
<dbReference type="eggNOG" id="COG0503">
    <property type="taxonomic scope" value="Bacteria"/>
</dbReference>
<evidence type="ECO:0000256" key="2">
    <source>
        <dbReference type="ARBA" id="ARBA00003968"/>
    </source>
</evidence>
<comment type="caution">
    <text evidence="14">The sequence shown here is derived from an EMBL/GenBank/DDBJ whole genome shotgun (WGS) entry which is preliminary data.</text>
</comment>
<evidence type="ECO:0000256" key="8">
    <source>
        <dbReference type="ARBA" id="ARBA00022490"/>
    </source>
</evidence>
<dbReference type="InterPro" id="IPR000836">
    <property type="entry name" value="PRTase_dom"/>
</dbReference>
<dbReference type="NCBIfam" id="NF002634">
    <property type="entry name" value="PRK02304.1-3"/>
    <property type="match status" value="1"/>
</dbReference>
<dbReference type="GO" id="GO:0016208">
    <property type="term" value="F:AMP binding"/>
    <property type="evidence" value="ECO:0007669"/>
    <property type="project" value="TreeGrafter"/>
</dbReference>
<dbReference type="GO" id="GO:0006166">
    <property type="term" value="P:purine ribonucleoside salvage"/>
    <property type="evidence" value="ECO:0007669"/>
    <property type="project" value="UniProtKB-KW"/>
</dbReference>
<evidence type="ECO:0000256" key="1">
    <source>
        <dbReference type="ARBA" id="ARBA00000868"/>
    </source>
</evidence>
<dbReference type="GO" id="GO:0005737">
    <property type="term" value="C:cytoplasm"/>
    <property type="evidence" value="ECO:0007669"/>
    <property type="project" value="UniProtKB-SubCell"/>
</dbReference>
<accession>A0A080N2K9</accession>
<reference evidence="14 15" key="1">
    <citation type="journal article" date="2014" name="Appl. Environ. Microbiol.">
        <title>Genomic encyclopedia of type strains of the genus Bifidobacterium.</title>
        <authorList>
            <person name="Milani C."/>
            <person name="Lugli G.A."/>
            <person name="Duranti S."/>
            <person name="Turroni F."/>
            <person name="Bottacini F."/>
            <person name="Mangifesta M."/>
            <person name="Sanchez B."/>
            <person name="Viappiani A."/>
            <person name="Mancabelli L."/>
            <person name="Taminiau B."/>
            <person name="Delcenserie V."/>
            <person name="Barrangou R."/>
            <person name="Margolles A."/>
            <person name="van Sinderen D."/>
            <person name="Ventura M."/>
        </authorList>
    </citation>
    <scope>NUCLEOTIDE SEQUENCE [LARGE SCALE GENOMIC DNA]</scope>
    <source>
        <strain evidence="14 15">DSM 19703</strain>
    </source>
</reference>
<evidence type="ECO:0000259" key="13">
    <source>
        <dbReference type="Pfam" id="PF00156"/>
    </source>
</evidence>
<dbReference type="PANTHER" id="PTHR32315">
    <property type="entry name" value="ADENINE PHOSPHORIBOSYLTRANSFERASE"/>
    <property type="match status" value="1"/>
</dbReference>
<comment type="subcellular location">
    <subcellularLocation>
        <location evidence="3 12">Cytoplasm</location>
    </subcellularLocation>
</comment>
<name>A0A080N2K9_9BIFI</name>
<dbReference type="FunFam" id="3.40.50.2020:FF:000004">
    <property type="entry name" value="Adenine phosphoribosyltransferase"/>
    <property type="match status" value="1"/>
</dbReference>
<dbReference type="AlphaFoldDB" id="A0A080N2K9"/>
<keyword evidence="11 12" id="KW-0660">Purine salvage</keyword>
<evidence type="ECO:0000256" key="4">
    <source>
        <dbReference type="ARBA" id="ARBA00004659"/>
    </source>
</evidence>
<dbReference type="GO" id="GO:0006168">
    <property type="term" value="P:adenine salvage"/>
    <property type="evidence" value="ECO:0007669"/>
    <property type="project" value="InterPro"/>
</dbReference>
<dbReference type="CDD" id="cd06223">
    <property type="entry name" value="PRTases_typeI"/>
    <property type="match status" value="1"/>
</dbReference>
<dbReference type="STRING" id="1341695.BBOMB_0577"/>
<evidence type="ECO:0000256" key="11">
    <source>
        <dbReference type="ARBA" id="ARBA00022726"/>
    </source>
</evidence>
<evidence type="ECO:0000256" key="5">
    <source>
        <dbReference type="ARBA" id="ARBA00008391"/>
    </source>
</evidence>
<evidence type="ECO:0000256" key="6">
    <source>
        <dbReference type="ARBA" id="ARBA00011738"/>
    </source>
</evidence>
<dbReference type="RefSeq" id="WP_044086743.1">
    <property type="nucleotide sequence ID" value="NZ_ATLK01000001.1"/>
</dbReference>
<evidence type="ECO:0000313" key="14">
    <source>
        <dbReference type="EMBL" id="KFF31238.1"/>
    </source>
</evidence>
<dbReference type="PANTHER" id="PTHR32315:SF3">
    <property type="entry name" value="ADENINE PHOSPHORIBOSYLTRANSFERASE"/>
    <property type="match status" value="1"/>
</dbReference>
<keyword evidence="8 12" id="KW-0963">Cytoplasm</keyword>
<dbReference type="GO" id="GO:0002055">
    <property type="term" value="F:adenine binding"/>
    <property type="evidence" value="ECO:0007669"/>
    <property type="project" value="TreeGrafter"/>
</dbReference>
<dbReference type="Gene3D" id="3.40.50.2020">
    <property type="match status" value="1"/>
</dbReference>
<comment type="similarity">
    <text evidence="5 12">Belongs to the purine/pyrimidine phosphoribosyltransferase family.</text>
</comment>
<evidence type="ECO:0000256" key="7">
    <source>
        <dbReference type="ARBA" id="ARBA00011893"/>
    </source>
</evidence>
<keyword evidence="10 12" id="KW-0808">Transferase</keyword>
<dbReference type="InterPro" id="IPR050054">
    <property type="entry name" value="UPRTase/APRTase"/>
</dbReference>
<dbReference type="SUPFAM" id="SSF53271">
    <property type="entry name" value="PRTase-like"/>
    <property type="match status" value="1"/>
</dbReference>
<gene>
    <name evidence="12" type="primary">apt</name>
    <name evidence="14" type="ORF">BBOMB_0577</name>
</gene>
<dbReference type="InterPro" id="IPR005764">
    <property type="entry name" value="Ade_phspho_trans"/>
</dbReference>
<dbReference type="HAMAP" id="MF_00004">
    <property type="entry name" value="Aden_phosphoribosyltr"/>
    <property type="match status" value="1"/>
</dbReference>
<evidence type="ECO:0000256" key="3">
    <source>
        <dbReference type="ARBA" id="ARBA00004496"/>
    </source>
</evidence>
<evidence type="ECO:0000256" key="12">
    <source>
        <dbReference type="HAMAP-Rule" id="MF_00004"/>
    </source>
</evidence>
<comment type="catalytic activity">
    <reaction evidence="1 12">
        <text>AMP + diphosphate = 5-phospho-alpha-D-ribose 1-diphosphate + adenine</text>
        <dbReference type="Rhea" id="RHEA:16609"/>
        <dbReference type="ChEBI" id="CHEBI:16708"/>
        <dbReference type="ChEBI" id="CHEBI:33019"/>
        <dbReference type="ChEBI" id="CHEBI:58017"/>
        <dbReference type="ChEBI" id="CHEBI:456215"/>
        <dbReference type="EC" id="2.4.2.7"/>
    </reaction>
</comment>
<comment type="subunit">
    <text evidence="6 12">Homodimer.</text>
</comment>
<comment type="function">
    <text evidence="2 12">Catalyzes a salvage reaction resulting in the formation of AMP, that is energically less costly than de novo synthesis.</text>
</comment>
<comment type="pathway">
    <text evidence="4 12">Purine metabolism; AMP biosynthesis via salvage pathway; AMP from adenine: step 1/1.</text>
</comment>
<dbReference type="InterPro" id="IPR029057">
    <property type="entry name" value="PRTase-like"/>
</dbReference>
<dbReference type="GO" id="GO:0003999">
    <property type="term" value="F:adenine phosphoribosyltransferase activity"/>
    <property type="evidence" value="ECO:0007669"/>
    <property type="project" value="UniProtKB-UniRule"/>
</dbReference>
<sequence length="193" mass="20521">MTDTDITINKLAAVGEQDAQYLVSKIRTIPGFPKEGIVFRDFLPLMADAKAFSIMIDALEKTLPVPVDDIDYIAGLEARGFLVGPPLAARLGKGFLAVRKAGKLPPETLKENYSLEYGDAAIEIEQGIIRPGDTVLVVDDLVATGGTAQAATDLIRRAGGQVVGFSFVMELVGTDGMKKLGELPTTSLLTMPA</sequence>
<dbReference type="OrthoDB" id="9803963at2"/>
<dbReference type="EC" id="2.4.2.7" evidence="7 12"/>
<evidence type="ECO:0000256" key="10">
    <source>
        <dbReference type="ARBA" id="ARBA00022679"/>
    </source>
</evidence>
<dbReference type="Pfam" id="PF00156">
    <property type="entry name" value="Pribosyltran"/>
    <property type="match status" value="1"/>
</dbReference>
<evidence type="ECO:0000313" key="15">
    <source>
        <dbReference type="Proteomes" id="UP000028730"/>
    </source>
</evidence>
<dbReference type="EMBL" id="ATLK01000001">
    <property type="protein sequence ID" value="KFF31238.1"/>
    <property type="molecule type" value="Genomic_DNA"/>
</dbReference>
<dbReference type="Proteomes" id="UP000028730">
    <property type="component" value="Unassembled WGS sequence"/>
</dbReference>
<proteinExistence type="inferred from homology"/>
<dbReference type="NCBIfam" id="NF002636">
    <property type="entry name" value="PRK02304.1-5"/>
    <property type="match status" value="1"/>
</dbReference>
<organism evidence="14 15">
    <name type="scientific">Bifidobacterium bombi DSM 19703</name>
    <dbReference type="NCBI Taxonomy" id="1341695"/>
    <lineage>
        <taxon>Bacteria</taxon>
        <taxon>Bacillati</taxon>
        <taxon>Actinomycetota</taxon>
        <taxon>Actinomycetes</taxon>
        <taxon>Bifidobacteriales</taxon>
        <taxon>Bifidobacteriaceae</taxon>
        <taxon>Bifidobacterium</taxon>
    </lineage>
</organism>
<dbReference type="UniPathway" id="UPA00588">
    <property type="reaction ID" value="UER00646"/>
</dbReference>
<feature type="domain" description="Phosphoribosyltransferase" evidence="13">
    <location>
        <begin position="70"/>
        <end position="168"/>
    </location>
</feature>
<keyword evidence="15" id="KW-1185">Reference proteome</keyword>
<evidence type="ECO:0000256" key="9">
    <source>
        <dbReference type="ARBA" id="ARBA00022676"/>
    </source>
</evidence>